<evidence type="ECO:0000256" key="6">
    <source>
        <dbReference type="ARBA" id="ARBA00022989"/>
    </source>
</evidence>
<evidence type="ECO:0000256" key="5">
    <source>
        <dbReference type="ARBA" id="ARBA00022906"/>
    </source>
</evidence>
<dbReference type="PANTHER" id="PTHR11562:SF17">
    <property type="entry name" value="RE54080P-RELATED"/>
    <property type="match status" value="1"/>
</dbReference>
<evidence type="ECO:0000259" key="10">
    <source>
        <dbReference type="Pfam" id="PF01545"/>
    </source>
</evidence>
<keyword evidence="6 9" id="KW-1133">Transmembrane helix</keyword>
<keyword evidence="4 9" id="KW-0812">Transmembrane</keyword>
<feature type="transmembrane region" description="Helical" evidence="9">
    <location>
        <begin position="83"/>
        <end position="102"/>
    </location>
</feature>
<dbReference type="Pfam" id="PF01545">
    <property type="entry name" value="Cation_efflux"/>
    <property type="match status" value="1"/>
</dbReference>
<organism evidence="12 13">
    <name type="scientific">Dasania phycosphaerae</name>
    <dbReference type="NCBI Taxonomy" id="2950436"/>
    <lineage>
        <taxon>Bacteria</taxon>
        <taxon>Pseudomonadati</taxon>
        <taxon>Pseudomonadota</taxon>
        <taxon>Gammaproteobacteria</taxon>
        <taxon>Cellvibrionales</taxon>
        <taxon>Spongiibacteraceae</taxon>
        <taxon>Dasania</taxon>
    </lineage>
</organism>
<reference evidence="12 13" key="1">
    <citation type="submission" date="2022-12" db="EMBL/GenBank/DDBJ databases">
        <title>Dasania phycosphaerae sp. nov., isolated from particulate material of the south coast of Korea.</title>
        <authorList>
            <person name="Jiang Y."/>
        </authorList>
    </citation>
    <scope>NUCLEOTIDE SEQUENCE [LARGE SCALE GENOMIC DNA]</scope>
    <source>
        <strain evidence="12 13">GY-19</strain>
    </source>
</reference>
<feature type="domain" description="Cation efflux protein cytoplasmic" evidence="11">
    <location>
        <begin position="210"/>
        <end position="271"/>
    </location>
</feature>
<keyword evidence="13" id="KW-1185">Reference proteome</keyword>
<protein>
    <submittedName>
        <fullName evidence="12">Cation diffusion facilitator family transporter</fullName>
    </submittedName>
</protein>
<keyword evidence="8 9" id="KW-0472">Membrane</keyword>
<dbReference type="Gene3D" id="1.20.1510.10">
    <property type="entry name" value="Cation efflux protein transmembrane domain"/>
    <property type="match status" value="1"/>
</dbReference>
<dbReference type="GO" id="GO:0005385">
    <property type="term" value="F:zinc ion transmembrane transporter activity"/>
    <property type="evidence" value="ECO:0007669"/>
    <property type="project" value="TreeGrafter"/>
</dbReference>
<comment type="similarity">
    <text evidence="2">Belongs to the cation diffusion facilitator (CDF) transporter (TC 2.A.4) family. SLC30A subfamily.</text>
</comment>
<feature type="transmembrane region" description="Helical" evidence="9">
    <location>
        <begin position="183"/>
        <end position="205"/>
    </location>
</feature>
<evidence type="ECO:0000256" key="8">
    <source>
        <dbReference type="ARBA" id="ARBA00023136"/>
    </source>
</evidence>
<dbReference type="SUPFAM" id="SSF160240">
    <property type="entry name" value="Cation efflux protein cytoplasmic domain-like"/>
    <property type="match status" value="1"/>
</dbReference>
<dbReference type="SUPFAM" id="SSF161111">
    <property type="entry name" value="Cation efflux protein transmembrane domain-like"/>
    <property type="match status" value="1"/>
</dbReference>
<dbReference type="PANTHER" id="PTHR11562">
    <property type="entry name" value="CATION EFFLUX PROTEIN/ ZINC TRANSPORTER"/>
    <property type="match status" value="1"/>
</dbReference>
<keyword evidence="7" id="KW-0406">Ion transport</keyword>
<dbReference type="GO" id="GO:0005886">
    <property type="term" value="C:plasma membrane"/>
    <property type="evidence" value="ECO:0007669"/>
    <property type="project" value="TreeGrafter"/>
</dbReference>
<evidence type="ECO:0000256" key="2">
    <source>
        <dbReference type="ARBA" id="ARBA00008873"/>
    </source>
</evidence>
<comment type="subcellular location">
    <subcellularLocation>
        <location evidence="1">Membrane</location>
        <topology evidence="1">Multi-pass membrane protein</topology>
    </subcellularLocation>
</comment>
<dbReference type="InterPro" id="IPR027469">
    <property type="entry name" value="Cation_efflux_TMD_sf"/>
</dbReference>
<keyword evidence="3" id="KW-0813">Transport</keyword>
<keyword evidence="5" id="KW-0864">Zinc transport</keyword>
<evidence type="ECO:0000256" key="3">
    <source>
        <dbReference type="ARBA" id="ARBA00022448"/>
    </source>
</evidence>
<feature type="transmembrane region" description="Helical" evidence="9">
    <location>
        <begin position="156"/>
        <end position="177"/>
    </location>
</feature>
<keyword evidence="5" id="KW-0862">Zinc</keyword>
<dbReference type="AlphaFoldDB" id="A0A9J6RPW7"/>
<dbReference type="Proteomes" id="UP001069090">
    <property type="component" value="Unassembled WGS sequence"/>
</dbReference>
<evidence type="ECO:0000256" key="1">
    <source>
        <dbReference type="ARBA" id="ARBA00004141"/>
    </source>
</evidence>
<dbReference type="RefSeq" id="WP_268905271.1">
    <property type="nucleotide sequence ID" value="NZ_JAPTGG010000016.1"/>
</dbReference>
<name>A0A9J6RPW7_9GAMM</name>
<gene>
    <name evidence="12" type="ORF">O0V09_16215</name>
</gene>
<accession>A0A9J6RPW7</accession>
<evidence type="ECO:0000256" key="9">
    <source>
        <dbReference type="SAM" id="Phobius"/>
    </source>
</evidence>
<evidence type="ECO:0000256" key="7">
    <source>
        <dbReference type="ARBA" id="ARBA00023065"/>
    </source>
</evidence>
<evidence type="ECO:0000259" key="11">
    <source>
        <dbReference type="Pfam" id="PF16916"/>
    </source>
</evidence>
<proteinExistence type="inferred from homology"/>
<dbReference type="InterPro" id="IPR036837">
    <property type="entry name" value="Cation_efflux_CTD_sf"/>
</dbReference>
<sequence length="293" mass="32457">MHNHVHGDNNDSSKRIGWAFFLNVGFTIIEFIGGWLTNSTAIMADAVHDLGDSLSIGLAWLLNKVSDKSADESFSYGYQRFSLLSALINGAVLVGGSIWVLSEALPRLFNPQMPLAEGMIALAIFGVLVNGFAAYKLSAGKSLNERILNWHLLEDVLGWFAVLIVAVILLFVDLPILDPVLSIGFTLFILINVVKNLVTTIRIFLQATPDKTVRLKIINDLKSLTYISDVHHIHLWSLDGNNNVLTAHLTLNNSIDPLVQTKIKDEIATLLIPYDLSHTTIELEFPNETCRDK</sequence>
<feature type="domain" description="Cation efflux protein transmembrane" evidence="10">
    <location>
        <begin position="19"/>
        <end position="204"/>
    </location>
</feature>
<dbReference type="InterPro" id="IPR027470">
    <property type="entry name" value="Cation_efflux_CTD"/>
</dbReference>
<evidence type="ECO:0000313" key="13">
    <source>
        <dbReference type="Proteomes" id="UP001069090"/>
    </source>
</evidence>
<feature type="transmembrane region" description="Helical" evidence="9">
    <location>
        <begin position="114"/>
        <end position="135"/>
    </location>
</feature>
<dbReference type="NCBIfam" id="TIGR01297">
    <property type="entry name" value="CDF"/>
    <property type="match status" value="1"/>
</dbReference>
<dbReference type="EMBL" id="JAPTGG010000016">
    <property type="protein sequence ID" value="MCZ0866758.1"/>
    <property type="molecule type" value="Genomic_DNA"/>
</dbReference>
<evidence type="ECO:0000313" key="12">
    <source>
        <dbReference type="EMBL" id="MCZ0866758.1"/>
    </source>
</evidence>
<dbReference type="InterPro" id="IPR058533">
    <property type="entry name" value="Cation_efflux_TM"/>
</dbReference>
<evidence type="ECO:0000256" key="4">
    <source>
        <dbReference type="ARBA" id="ARBA00022692"/>
    </source>
</evidence>
<comment type="caution">
    <text evidence="12">The sequence shown here is derived from an EMBL/GenBank/DDBJ whole genome shotgun (WGS) entry which is preliminary data.</text>
</comment>
<dbReference type="InterPro" id="IPR050681">
    <property type="entry name" value="CDF/SLC30A"/>
</dbReference>
<feature type="transmembrane region" description="Helical" evidence="9">
    <location>
        <begin position="16"/>
        <end position="36"/>
    </location>
</feature>
<dbReference type="InterPro" id="IPR002524">
    <property type="entry name" value="Cation_efflux"/>
</dbReference>
<dbReference type="Pfam" id="PF16916">
    <property type="entry name" value="ZT_dimer"/>
    <property type="match status" value="1"/>
</dbReference>